<evidence type="ECO:0000313" key="6">
    <source>
        <dbReference type="EMBL" id="ADU26571.1"/>
    </source>
</evidence>
<keyword evidence="7" id="KW-1185">Reference proteome</keyword>
<keyword evidence="3 5" id="KW-1133">Transmembrane helix</keyword>
<feature type="transmembrane region" description="Helical" evidence="5">
    <location>
        <begin position="162"/>
        <end position="186"/>
    </location>
</feature>
<dbReference type="RefSeq" id="WP_013484932.1">
    <property type="nucleotide sequence ID" value="NC_014828.1"/>
</dbReference>
<dbReference type="Pfam" id="PF02674">
    <property type="entry name" value="Colicin_V"/>
    <property type="match status" value="1"/>
</dbReference>
<evidence type="ECO:0000256" key="2">
    <source>
        <dbReference type="ARBA" id="ARBA00022692"/>
    </source>
</evidence>
<feature type="transmembrane region" description="Helical" evidence="5">
    <location>
        <begin position="125"/>
        <end position="142"/>
    </location>
</feature>
<evidence type="ECO:0000256" key="1">
    <source>
        <dbReference type="ARBA" id="ARBA00004141"/>
    </source>
</evidence>
<protein>
    <recommendedName>
        <fullName evidence="8">Colicin V production protein</fullName>
    </recommendedName>
</protein>
<dbReference type="GO" id="GO:0016020">
    <property type="term" value="C:membrane"/>
    <property type="evidence" value="ECO:0007669"/>
    <property type="project" value="UniProtKB-SubCell"/>
</dbReference>
<dbReference type="Proteomes" id="UP000001551">
    <property type="component" value="Chromosome"/>
</dbReference>
<evidence type="ECO:0008006" key="8">
    <source>
        <dbReference type="Google" id="ProtNLM"/>
    </source>
</evidence>
<dbReference type="PANTHER" id="PTHR37306">
    <property type="entry name" value="COLICIN V PRODUCTION PROTEIN"/>
    <property type="match status" value="1"/>
</dbReference>
<comment type="subcellular location">
    <subcellularLocation>
        <location evidence="1">Membrane</location>
        <topology evidence="1">Multi-pass membrane protein</topology>
    </subcellularLocation>
</comment>
<dbReference type="EMBL" id="CP002400">
    <property type="protein sequence ID" value="ADU26571.1"/>
    <property type="molecule type" value="Genomic_DNA"/>
</dbReference>
<evidence type="ECO:0000256" key="3">
    <source>
        <dbReference type="ARBA" id="ARBA00022989"/>
    </source>
</evidence>
<dbReference type="KEGG" id="eha:Ethha_1018"/>
<feature type="transmembrane region" description="Helical" evidence="5">
    <location>
        <begin position="32"/>
        <end position="54"/>
    </location>
</feature>
<evidence type="ECO:0000313" key="7">
    <source>
        <dbReference type="Proteomes" id="UP000001551"/>
    </source>
</evidence>
<dbReference type="InterPro" id="IPR003825">
    <property type="entry name" value="Colicin-V_CvpA"/>
</dbReference>
<sequence>MSVLLDALTVLIILATIWLSYRRGFLYTIIGLVGYVLSVLAALALSVPLGAWIYTHLLQNLLLANAKNYIAGQTLSSFTETFGQSVRQFAPGLNLSTLFQQGAGQLANAAIQAVVQPIGMTIGRGIAFIVLFFLFIAAVHIFENLSLAISHVPILGTLNRIGGALLGFVKAVLVLFVLCTLISALLPALAFSSFPLTSSVIDHTTVFKFFYQMNPFAKIL</sequence>
<evidence type="ECO:0000256" key="4">
    <source>
        <dbReference type="ARBA" id="ARBA00023136"/>
    </source>
</evidence>
<dbReference type="STRING" id="663278.Ethha_1018"/>
<organism evidence="6 7">
    <name type="scientific">Ethanoligenens harbinense (strain DSM 18485 / JCM 12961 / CGMCC 1.5033 / YUAN-3)</name>
    <dbReference type="NCBI Taxonomy" id="663278"/>
    <lineage>
        <taxon>Bacteria</taxon>
        <taxon>Bacillati</taxon>
        <taxon>Bacillota</taxon>
        <taxon>Clostridia</taxon>
        <taxon>Eubacteriales</taxon>
        <taxon>Oscillospiraceae</taxon>
        <taxon>Ethanoligenens</taxon>
    </lineage>
</organism>
<reference evidence="6 7" key="1">
    <citation type="submission" date="2010-12" db="EMBL/GenBank/DDBJ databases">
        <title>Complete sequence of Ethanoligenens harbinense YUAN-3.</title>
        <authorList>
            <person name="Lucas S."/>
            <person name="Copeland A."/>
            <person name="Lapidus A."/>
            <person name="Cheng J.-F."/>
            <person name="Bruce D."/>
            <person name="Goodwin L."/>
            <person name="Pitluck S."/>
            <person name="Chertkov O."/>
            <person name="Misra M."/>
            <person name="Detter J.C."/>
            <person name="Han C."/>
            <person name="Tapia R."/>
            <person name="Land M."/>
            <person name="Hauser L."/>
            <person name="Jeffries C."/>
            <person name="Kyrpides N."/>
            <person name="Ivanova N."/>
            <person name="Mikhailova N."/>
            <person name="Wang A."/>
            <person name="Mouttaki H."/>
            <person name="He Z."/>
            <person name="Zhou J."/>
            <person name="Hemme C.L."/>
            <person name="Woyke T."/>
        </authorList>
    </citation>
    <scope>NUCLEOTIDE SEQUENCE [LARGE SCALE GENOMIC DNA]</scope>
    <source>
        <strain evidence="7">DSM 18485 / JCM 12961 / CGMCC 1.5033 / YUAN-3</strain>
    </source>
</reference>
<name>E6U471_ETHHY</name>
<dbReference type="HOGENOM" id="CLU_1254370_0_0_9"/>
<dbReference type="PANTHER" id="PTHR37306:SF1">
    <property type="entry name" value="COLICIN V PRODUCTION PROTEIN"/>
    <property type="match status" value="1"/>
</dbReference>
<accession>E6U471</accession>
<gene>
    <name evidence="6" type="ordered locus">Ethha_1018</name>
</gene>
<proteinExistence type="predicted"/>
<dbReference type="GO" id="GO:0009403">
    <property type="term" value="P:toxin biosynthetic process"/>
    <property type="evidence" value="ECO:0007669"/>
    <property type="project" value="InterPro"/>
</dbReference>
<keyword evidence="2 5" id="KW-0812">Transmembrane</keyword>
<evidence type="ECO:0000256" key="5">
    <source>
        <dbReference type="SAM" id="Phobius"/>
    </source>
</evidence>
<keyword evidence="4 5" id="KW-0472">Membrane</keyword>
<dbReference type="AlphaFoldDB" id="E6U471"/>